<reference evidence="1" key="1">
    <citation type="submission" date="2018-05" db="EMBL/GenBank/DDBJ databases">
        <authorList>
            <person name="Lanie J.A."/>
            <person name="Ng W.-L."/>
            <person name="Kazmierczak K.M."/>
            <person name="Andrzejewski T.M."/>
            <person name="Davidsen T.M."/>
            <person name="Wayne K.J."/>
            <person name="Tettelin H."/>
            <person name="Glass J.I."/>
            <person name="Rusch D."/>
            <person name="Podicherti R."/>
            <person name="Tsui H.-C.T."/>
            <person name="Winkler M.E."/>
        </authorList>
    </citation>
    <scope>NUCLEOTIDE SEQUENCE</scope>
</reference>
<dbReference type="EMBL" id="UINC01151240">
    <property type="protein sequence ID" value="SVD44732.1"/>
    <property type="molecule type" value="Genomic_DNA"/>
</dbReference>
<dbReference type="InterPro" id="IPR013320">
    <property type="entry name" value="ConA-like_dom_sf"/>
</dbReference>
<evidence type="ECO:0000313" key="1">
    <source>
        <dbReference type="EMBL" id="SVD44732.1"/>
    </source>
</evidence>
<gene>
    <name evidence="1" type="ORF">METZ01_LOCUS397586</name>
</gene>
<accession>A0A382VDU4</accession>
<evidence type="ECO:0008006" key="2">
    <source>
        <dbReference type="Google" id="ProtNLM"/>
    </source>
</evidence>
<organism evidence="1">
    <name type="scientific">marine metagenome</name>
    <dbReference type="NCBI Taxonomy" id="408172"/>
    <lineage>
        <taxon>unclassified sequences</taxon>
        <taxon>metagenomes</taxon>
        <taxon>ecological metagenomes</taxon>
    </lineage>
</organism>
<feature type="non-terminal residue" evidence="1">
    <location>
        <position position="285"/>
    </location>
</feature>
<dbReference type="SUPFAM" id="SSF49899">
    <property type="entry name" value="Concanavalin A-like lectins/glucanases"/>
    <property type="match status" value="1"/>
</dbReference>
<dbReference type="Gene3D" id="2.60.120.200">
    <property type="match status" value="1"/>
</dbReference>
<protein>
    <recommendedName>
        <fullName evidence="2">Legume lectin domain-containing protein</fullName>
    </recommendedName>
</protein>
<proteinExistence type="predicted"/>
<feature type="non-terminal residue" evidence="1">
    <location>
        <position position="1"/>
    </location>
</feature>
<dbReference type="AlphaFoldDB" id="A0A382VDU4"/>
<sequence length="285" mass="31433">SATTAAGGVSSETIYIGACGWELMEDFEGCPDHYSCQQTSTSPFEQWSCVSDGTDPSLPATITVPNEEQWLTHRDAYKDCRGWLDMTGNVGSRKGAIFNIDQSLNPGNVKLRFWISTGQCPYPTTEGEVCYNSFCDADGFAASVYYVQTTDELEAALNLTQTGGGLGYSIPSGGFDSFHIEFDTYHNGYDPHPGDHIAIMTNSDNATHHLVYPATQSSAFELEDNRWHEIILEIQGSDITVDYDSERVITGSIDGFEFKGGYIGFSGTTGYCYNYHRFDDLSYQP</sequence>
<name>A0A382VDU4_9ZZZZ</name>